<gene>
    <name evidence="1" type="ORF">NDU88_005380</name>
</gene>
<name>A0AAV7QHZ5_PLEWA</name>
<evidence type="ECO:0000313" key="1">
    <source>
        <dbReference type="EMBL" id="KAJ1139001.1"/>
    </source>
</evidence>
<proteinExistence type="predicted"/>
<dbReference type="AlphaFoldDB" id="A0AAV7QHZ5"/>
<reference evidence="1" key="1">
    <citation type="journal article" date="2022" name="bioRxiv">
        <title>Sequencing and chromosome-scale assembly of the giantPleurodeles waltlgenome.</title>
        <authorList>
            <person name="Brown T."/>
            <person name="Elewa A."/>
            <person name="Iarovenko S."/>
            <person name="Subramanian E."/>
            <person name="Araus A.J."/>
            <person name="Petzold A."/>
            <person name="Susuki M."/>
            <person name="Suzuki K.-i.T."/>
            <person name="Hayashi T."/>
            <person name="Toyoda A."/>
            <person name="Oliveira C."/>
            <person name="Osipova E."/>
            <person name="Leigh N.D."/>
            <person name="Simon A."/>
            <person name="Yun M.H."/>
        </authorList>
    </citation>
    <scope>NUCLEOTIDE SEQUENCE</scope>
    <source>
        <strain evidence="1">20211129_DDA</strain>
        <tissue evidence="1">Liver</tissue>
    </source>
</reference>
<sequence length="75" mass="8668">MELIININPGCRCMNVVSSELCTCSMMEERRTLCPSVVHQFRAQLECAIGVRTPRNERQLAFNQLRVHPVLRRLV</sequence>
<dbReference type="Proteomes" id="UP001066276">
    <property type="component" value="Chromosome 6"/>
</dbReference>
<dbReference type="EMBL" id="JANPWB010000010">
    <property type="protein sequence ID" value="KAJ1139001.1"/>
    <property type="molecule type" value="Genomic_DNA"/>
</dbReference>
<organism evidence="1 2">
    <name type="scientific">Pleurodeles waltl</name>
    <name type="common">Iberian ribbed newt</name>
    <dbReference type="NCBI Taxonomy" id="8319"/>
    <lineage>
        <taxon>Eukaryota</taxon>
        <taxon>Metazoa</taxon>
        <taxon>Chordata</taxon>
        <taxon>Craniata</taxon>
        <taxon>Vertebrata</taxon>
        <taxon>Euteleostomi</taxon>
        <taxon>Amphibia</taxon>
        <taxon>Batrachia</taxon>
        <taxon>Caudata</taxon>
        <taxon>Salamandroidea</taxon>
        <taxon>Salamandridae</taxon>
        <taxon>Pleurodelinae</taxon>
        <taxon>Pleurodeles</taxon>
    </lineage>
</organism>
<evidence type="ECO:0008006" key="3">
    <source>
        <dbReference type="Google" id="ProtNLM"/>
    </source>
</evidence>
<accession>A0AAV7QHZ5</accession>
<evidence type="ECO:0000313" key="2">
    <source>
        <dbReference type="Proteomes" id="UP001066276"/>
    </source>
</evidence>
<keyword evidence="2" id="KW-1185">Reference proteome</keyword>
<comment type="caution">
    <text evidence="1">The sequence shown here is derived from an EMBL/GenBank/DDBJ whole genome shotgun (WGS) entry which is preliminary data.</text>
</comment>
<protein>
    <recommendedName>
        <fullName evidence="3">SWIM-type domain-containing protein</fullName>
    </recommendedName>
</protein>